<dbReference type="Proteomes" id="UP000437131">
    <property type="component" value="Unassembled WGS sequence"/>
</dbReference>
<dbReference type="EMBL" id="WMIA01000019">
    <property type="protein sequence ID" value="MTF39941.1"/>
    <property type="molecule type" value="Genomic_DNA"/>
</dbReference>
<gene>
    <name evidence="1" type="ORF">GGC33_13535</name>
</gene>
<sequence>MLKIPELWIYRQEILIIYIWKKEGYLDSDKSRLFPDIDVKNILPNYVELAWKQGSSIALRQFSQNLIDSTKI</sequence>
<reference evidence="1 2" key="1">
    <citation type="submission" date="2019-11" db="EMBL/GenBank/DDBJ databases">
        <title>Isolation of a new High Light Tolerant Cyanobacteria.</title>
        <authorList>
            <person name="Dobson Z."/>
            <person name="Vaughn N."/>
            <person name="Vaughn M."/>
            <person name="Fromme P."/>
            <person name="Mazor Y."/>
        </authorList>
    </citation>
    <scope>NUCLEOTIDE SEQUENCE [LARGE SCALE GENOMIC DNA]</scope>
    <source>
        <strain evidence="1 2">0216</strain>
    </source>
</reference>
<dbReference type="AlphaFoldDB" id="A0A844GY46"/>
<name>A0A844GY46_9CHRO</name>
<comment type="caution">
    <text evidence="1">The sequence shown here is derived from an EMBL/GenBank/DDBJ whole genome shotgun (WGS) entry which is preliminary data.</text>
</comment>
<proteinExistence type="predicted"/>
<dbReference type="PANTHER" id="PTHR47152">
    <property type="entry name" value="SLR2084 PROTEIN-RELATED"/>
    <property type="match status" value="1"/>
</dbReference>
<protein>
    <submittedName>
        <fullName evidence="1">Uncharacterized protein</fullName>
    </submittedName>
</protein>
<accession>A0A844GY46</accession>
<evidence type="ECO:0000313" key="2">
    <source>
        <dbReference type="Proteomes" id="UP000437131"/>
    </source>
</evidence>
<evidence type="ECO:0000313" key="1">
    <source>
        <dbReference type="EMBL" id="MTF39941.1"/>
    </source>
</evidence>
<organism evidence="1 2">
    <name type="scientific">Cyanobacterium aponinum 0216</name>
    <dbReference type="NCBI Taxonomy" id="2676140"/>
    <lineage>
        <taxon>Bacteria</taxon>
        <taxon>Bacillati</taxon>
        <taxon>Cyanobacteriota</taxon>
        <taxon>Cyanophyceae</taxon>
        <taxon>Oscillatoriophycideae</taxon>
        <taxon>Chroococcales</taxon>
        <taxon>Geminocystaceae</taxon>
        <taxon>Cyanobacterium</taxon>
    </lineage>
</organism>